<dbReference type="AlphaFoldDB" id="C8VQ52"/>
<dbReference type="GeneID" id="74896871"/>
<dbReference type="VEuPathDB" id="FungiDB:AN11260"/>
<dbReference type="KEGG" id="ani:ANIA_11260"/>
<keyword evidence="2" id="KW-1185">Reference proteome</keyword>
<dbReference type="RefSeq" id="XP_050469312.1">
    <property type="nucleotide sequence ID" value="XM_050611042.1"/>
</dbReference>
<dbReference type="HOGENOM" id="CLU_2704784_0_0_1"/>
<reference evidence="2" key="2">
    <citation type="journal article" date="2009" name="Fungal Genet. Biol.">
        <title>The 2008 update of the Aspergillus nidulans genome annotation: a community effort.</title>
        <authorList>
            <person name="Wortman J.R."/>
            <person name="Gilsenan J.M."/>
            <person name="Joardar V."/>
            <person name="Deegan J."/>
            <person name="Clutterbuck J."/>
            <person name="Andersen M.R."/>
            <person name="Archer D."/>
            <person name="Bencina M."/>
            <person name="Braus G."/>
            <person name="Coutinho P."/>
            <person name="von Dohren H."/>
            <person name="Doonan J."/>
            <person name="Driessen A.J."/>
            <person name="Durek P."/>
            <person name="Espeso E."/>
            <person name="Fekete E."/>
            <person name="Flipphi M."/>
            <person name="Estrada C.G."/>
            <person name="Geysens S."/>
            <person name="Goldman G."/>
            <person name="de Groot P.W."/>
            <person name="Hansen K."/>
            <person name="Harris S.D."/>
            <person name="Heinekamp T."/>
            <person name="Helmstaedt K."/>
            <person name="Henrissat B."/>
            <person name="Hofmann G."/>
            <person name="Homan T."/>
            <person name="Horio T."/>
            <person name="Horiuchi H."/>
            <person name="James S."/>
            <person name="Jones M."/>
            <person name="Karaffa L."/>
            <person name="Karanyi Z."/>
            <person name="Kato M."/>
            <person name="Keller N."/>
            <person name="Kelly D.E."/>
            <person name="Kiel J.A."/>
            <person name="Kim J.M."/>
            <person name="van der Klei I.J."/>
            <person name="Klis F.M."/>
            <person name="Kovalchuk A."/>
            <person name="Krasevec N."/>
            <person name="Kubicek C.P."/>
            <person name="Liu B."/>
            <person name="Maccabe A."/>
            <person name="Meyer V."/>
            <person name="Mirabito P."/>
            <person name="Miskei M."/>
            <person name="Mos M."/>
            <person name="Mullins J."/>
            <person name="Nelson D.R."/>
            <person name="Nielsen J."/>
            <person name="Oakley B.R."/>
            <person name="Osmani S.A."/>
            <person name="Pakula T."/>
            <person name="Paszewski A."/>
            <person name="Paulsen I."/>
            <person name="Pilsyk S."/>
            <person name="Pocsi I."/>
            <person name="Punt P.J."/>
            <person name="Ram A.F."/>
            <person name="Ren Q."/>
            <person name="Robellet X."/>
            <person name="Robson G."/>
            <person name="Seiboth B."/>
            <person name="van Solingen P."/>
            <person name="Specht T."/>
            <person name="Sun J."/>
            <person name="Taheri-Talesh N."/>
            <person name="Takeshita N."/>
            <person name="Ussery D."/>
            <person name="vanKuyk P.A."/>
            <person name="Visser H."/>
            <person name="van de Vondervoort P.J."/>
            <person name="de Vries R.P."/>
            <person name="Walton J."/>
            <person name="Xiang X."/>
            <person name="Xiong Y."/>
            <person name="Zeng A.P."/>
            <person name="Brandt B.W."/>
            <person name="Cornell M.J."/>
            <person name="van den Hondel C.A."/>
            <person name="Visser J."/>
            <person name="Oliver S.G."/>
            <person name="Turner G."/>
        </authorList>
    </citation>
    <scope>GENOME REANNOTATION</scope>
    <source>
        <strain evidence="2">FGSC A4 / ATCC 38163 / CBS 112.46 / NRRL 194 / M139</strain>
    </source>
</reference>
<name>C8VQ52_EMENI</name>
<evidence type="ECO:0000313" key="1">
    <source>
        <dbReference type="EMBL" id="CBF90072.1"/>
    </source>
</evidence>
<dbReference type="InParanoid" id="C8VQ52"/>
<accession>C8VQ52</accession>
<reference evidence="2" key="1">
    <citation type="journal article" date="2005" name="Nature">
        <title>Sequencing of Aspergillus nidulans and comparative analysis with A. fumigatus and A. oryzae.</title>
        <authorList>
            <person name="Galagan J.E."/>
            <person name="Calvo S.E."/>
            <person name="Cuomo C."/>
            <person name="Ma L.J."/>
            <person name="Wortman J.R."/>
            <person name="Batzoglou S."/>
            <person name="Lee S.I."/>
            <person name="Basturkmen M."/>
            <person name="Spevak C.C."/>
            <person name="Clutterbuck J."/>
            <person name="Kapitonov V."/>
            <person name="Jurka J."/>
            <person name="Scazzocchio C."/>
            <person name="Farman M."/>
            <person name="Butler J."/>
            <person name="Purcell S."/>
            <person name="Harris S."/>
            <person name="Braus G.H."/>
            <person name="Draht O."/>
            <person name="Busch S."/>
            <person name="D'Enfert C."/>
            <person name="Bouchier C."/>
            <person name="Goldman G.H."/>
            <person name="Bell-Pedersen D."/>
            <person name="Griffiths-Jones S."/>
            <person name="Doonan J.H."/>
            <person name="Yu J."/>
            <person name="Vienken K."/>
            <person name="Pain A."/>
            <person name="Freitag M."/>
            <person name="Selker E.U."/>
            <person name="Archer D.B."/>
            <person name="Penalva M.A."/>
            <person name="Oakley B.R."/>
            <person name="Momany M."/>
            <person name="Tanaka T."/>
            <person name="Kumagai T."/>
            <person name="Asai K."/>
            <person name="Machida M."/>
            <person name="Nierman W.C."/>
            <person name="Denning D.W."/>
            <person name="Caddick M."/>
            <person name="Hynes M."/>
            <person name="Paoletti M."/>
            <person name="Fischer R."/>
            <person name="Miller B."/>
            <person name="Dyer P."/>
            <person name="Sachs M.S."/>
            <person name="Osmani S.A."/>
            <person name="Birren B.W."/>
        </authorList>
    </citation>
    <scope>NUCLEOTIDE SEQUENCE [LARGE SCALE GENOMIC DNA]</scope>
    <source>
        <strain evidence="2">FGSC A4 / ATCC 38163 / CBS 112.46 / NRRL 194 / M139</strain>
    </source>
</reference>
<organism evidence="1 2">
    <name type="scientific">Emericella nidulans (strain FGSC A4 / ATCC 38163 / CBS 112.46 / NRRL 194 / M139)</name>
    <name type="common">Aspergillus nidulans</name>
    <dbReference type="NCBI Taxonomy" id="227321"/>
    <lineage>
        <taxon>Eukaryota</taxon>
        <taxon>Fungi</taxon>
        <taxon>Dikarya</taxon>
        <taxon>Ascomycota</taxon>
        <taxon>Pezizomycotina</taxon>
        <taxon>Eurotiomycetes</taxon>
        <taxon>Eurotiomycetidae</taxon>
        <taxon>Eurotiales</taxon>
        <taxon>Aspergillaceae</taxon>
        <taxon>Aspergillus</taxon>
        <taxon>Aspergillus subgen. Nidulantes</taxon>
    </lineage>
</organism>
<dbReference type="Proteomes" id="UP000000560">
    <property type="component" value="Chromosome VIII"/>
</dbReference>
<gene>
    <name evidence="1" type="ORF">ANIA_11260</name>
</gene>
<protein>
    <submittedName>
        <fullName evidence="1">Uncharacterized protein</fullName>
    </submittedName>
</protein>
<evidence type="ECO:0000313" key="2">
    <source>
        <dbReference type="Proteomes" id="UP000000560"/>
    </source>
</evidence>
<proteinExistence type="predicted"/>
<dbReference type="EMBL" id="BN001308">
    <property type="protein sequence ID" value="CBF90072.1"/>
    <property type="molecule type" value="Genomic_DNA"/>
</dbReference>
<sequence>MFWPYERLSPQIGRQRQRITPKGDETHRVWLVVPQYGWLIFLDELILETGGRSSVYAPRMACILFRSPMAQQG</sequence>